<sequence>MDMTIAELAKRLFVSRSYVRKLLDEGKLPTTPGPDGEAVVEWDVAEQYIAAAKVRQRQALEEYLRVSAEQHEIEQLRPQFDEYMRVARRATVENVVRVRCAYEALYEVARFAVNTDGVGIAAMDAPDAHARAVVERAAQVLQLTPEETCQVLALNAWGLSGVPADPPLSADVAVQLAERMLAACLVSRGRG</sequence>
<dbReference type="EMBL" id="CP024902">
    <property type="protein sequence ID" value="AXF19419.1"/>
    <property type="molecule type" value="Genomic_DNA"/>
</dbReference>
<dbReference type="AlphaFoldDB" id="A0A2Z5MQI5"/>
<evidence type="ECO:0000313" key="1">
    <source>
        <dbReference type="EMBL" id="AXF19419.1"/>
    </source>
</evidence>
<protein>
    <recommendedName>
        <fullName evidence="3">Helix-turn-helix domain-containing protein</fullName>
    </recommendedName>
</protein>
<evidence type="ECO:0008006" key="3">
    <source>
        <dbReference type="Google" id="ProtNLM"/>
    </source>
</evidence>
<reference evidence="1 2" key="1">
    <citation type="journal article" date="2018" name="ISME J.">
        <title>Involvement of Burkholderiaceae and sulfurous volatiles in disease-suppressive soils.</title>
        <authorList>
            <person name="Carrion V.J."/>
            <person name="Cordovez V."/>
            <person name="Tyc O."/>
            <person name="Etalo D.W."/>
            <person name="de Bruijn I."/>
            <person name="de Jager V.C."/>
            <person name="Medema M.H."/>
            <person name="Eberl L."/>
            <person name="Raaijmakers J.M."/>
        </authorList>
    </citation>
    <scope>NUCLEOTIDE SEQUENCE [LARGE SCALE GENOMIC DNA]</scope>
    <source>
        <strain evidence="2">mHSR5</strain>
    </source>
</reference>
<organism evidence="1 2">
    <name type="scientific">Burkholderia pyrrocinia</name>
    <name type="common">Pseudomonas pyrrocinia</name>
    <dbReference type="NCBI Taxonomy" id="60550"/>
    <lineage>
        <taxon>Bacteria</taxon>
        <taxon>Pseudomonadati</taxon>
        <taxon>Pseudomonadota</taxon>
        <taxon>Betaproteobacteria</taxon>
        <taxon>Burkholderiales</taxon>
        <taxon>Burkholderiaceae</taxon>
        <taxon>Burkholderia</taxon>
        <taxon>Burkholderia cepacia complex</taxon>
    </lineage>
</organism>
<name>A0A2Z5MQI5_BURPY</name>
<gene>
    <name evidence="1" type="ORF">CUJ89_02090</name>
</gene>
<accession>A0A2Z5MQI5</accession>
<proteinExistence type="predicted"/>
<dbReference type="OrthoDB" id="9943362at2"/>
<dbReference type="Proteomes" id="UP000253104">
    <property type="component" value="Chromosome mHSR5_A"/>
</dbReference>
<dbReference type="RefSeq" id="WP_114175813.1">
    <property type="nucleotide sequence ID" value="NZ_CP024902.1"/>
</dbReference>
<evidence type="ECO:0000313" key="2">
    <source>
        <dbReference type="Proteomes" id="UP000253104"/>
    </source>
</evidence>